<sequence length="126" mass="14118">MIRGIRGATTVHRNDGDEIIAETEKLVLQMIEANQLVPEQVASVLLSVTDDLNAAFPAKALRTIEGWAHVPVMCMREIPVPDSLPKCIRVMMTVNVDIPQKEVKHIYLREAVSLRPDFSLTRDENS</sequence>
<dbReference type="GO" id="GO:0004106">
    <property type="term" value="F:chorismate mutase activity"/>
    <property type="evidence" value="ECO:0007669"/>
    <property type="project" value="UniProtKB-EC"/>
</dbReference>
<dbReference type="EMBL" id="JBHRZT010000020">
    <property type="protein sequence ID" value="MFC3882720.1"/>
    <property type="molecule type" value="Genomic_DNA"/>
</dbReference>
<dbReference type="NCBIfam" id="TIGR01796">
    <property type="entry name" value="CM_mono_aroH"/>
    <property type="match status" value="1"/>
</dbReference>
<keyword evidence="2" id="KW-0057">Aromatic amino acid biosynthesis</keyword>
<dbReference type="SUPFAM" id="SSF55298">
    <property type="entry name" value="YjgF-like"/>
    <property type="match status" value="1"/>
</dbReference>
<dbReference type="Proteomes" id="UP001595752">
    <property type="component" value="Unassembled WGS sequence"/>
</dbReference>
<gene>
    <name evidence="3" type="primary">aroH</name>
    <name evidence="3" type="ORF">ACFOU2_04095</name>
</gene>
<evidence type="ECO:0000313" key="4">
    <source>
        <dbReference type="Proteomes" id="UP001595752"/>
    </source>
</evidence>
<organism evidence="3 4">
    <name type="scientific">Bacillus songklensis</name>
    <dbReference type="NCBI Taxonomy" id="1069116"/>
    <lineage>
        <taxon>Bacteria</taxon>
        <taxon>Bacillati</taxon>
        <taxon>Bacillota</taxon>
        <taxon>Bacilli</taxon>
        <taxon>Bacillales</taxon>
        <taxon>Bacillaceae</taxon>
        <taxon>Bacillus</taxon>
    </lineage>
</organism>
<protein>
    <recommendedName>
        <fullName evidence="1 2">chorismate mutase</fullName>
        <ecNumber evidence="1 2">5.4.99.5</ecNumber>
    </recommendedName>
</protein>
<keyword evidence="2 3" id="KW-0413">Isomerase</keyword>
<comment type="catalytic activity">
    <reaction evidence="2">
        <text>chorismate = prephenate</text>
        <dbReference type="Rhea" id="RHEA:13897"/>
        <dbReference type="ChEBI" id="CHEBI:29748"/>
        <dbReference type="ChEBI" id="CHEBI:29934"/>
        <dbReference type="EC" id="5.4.99.5"/>
    </reaction>
</comment>
<dbReference type="PANTHER" id="PTHR21164:SF0">
    <property type="entry name" value="CHORISMATE MUTASE AROH"/>
    <property type="match status" value="1"/>
</dbReference>
<proteinExistence type="predicted"/>
<dbReference type="PROSITE" id="PS51167">
    <property type="entry name" value="CHORISMATE_MUT_1"/>
    <property type="match status" value="1"/>
</dbReference>
<evidence type="ECO:0000256" key="1">
    <source>
        <dbReference type="NCBIfam" id="TIGR01796"/>
    </source>
</evidence>
<dbReference type="PANTHER" id="PTHR21164">
    <property type="entry name" value="CHORISMATE MUTASE"/>
    <property type="match status" value="1"/>
</dbReference>
<dbReference type="RefSeq" id="WP_377912447.1">
    <property type="nucleotide sequence ID" value="NZ_JBHRZT010000020.1"/>
</dbReference>
<reference evidence="4" key="1">
    <citation type="journal article" date="2019" name="Int. J. Syst. Evol. Microbiol.">
        <title>The Global Catalogue of Microorganisms (GCM) 10K type strain sequencing project: providing services to taxonomists for standard genome sequencing and annotation.</title>
        <authorList>
            <consortium name="The Broad Institute Genomics Platform"/>
            <consortium name="The Broad Institute Genome Sequencing Center for Infectious Disease"/>
            <person name="Wu L."/>
            <person name="Ma J."/>
        </authorList>
    </citation>
    <scope>NUCLEOTIDE SEQUENCE [LARGE SCALE GENOMIC DNA]</scope>
    <source>
        <strain evidence="4">CCUG 61889</strain>
    </source>
</reference>
<dbReference type="CDD" id="cd02185">
    <property type="entry name" value="AroH"/>
    <property type="match status" value="1"/>
</dbReference>
<dbReference type="Pfam" id="PF07736">
    <property type="entry name" value="CM_1"/>
    <property type="match status" value="1"/>
</dbReference>
<dbReference type="PIRSF" id="PIRSF005965">
    <property type="entry name" value="Chor_mut_AroH"/>
    <property type="match status" value="1"/>
</dbReference>
<dbReference type="InterPro" id="IPR035959">
    <property type="entry name" value="RutC-like_sf"/>
</dbReference>
<dbReference type="InterPro" id="IPR008243">
    <property type="entry name" value="Chorismate_mutase_AroH"/>
</dbReference>
<name>A0ABV8B0G5_9BACI</name>
<keyword evidence="4" id="KW-1185">Reference proteome</keyword>
<evidence type="ECO:0000313" key="3">
    <source>
        <dbReference type="EMBL" id="MFC3882720.1"/>
    </source>
</evidence>
<dbReference type="EC" id="5.4.99.5" evidence="1 2"/>
<comment type="caution">
    <text evidence="3">The sequence shown here is derived from an EMBL/GenBank/DDBJ whole genome shotgun (WGS) entry which is preliminary data.</text>
</comment>
<keyword evidence="2" id="KW-0028">Amino-acid biosynthesis</keyword>
<evidence type="ECO:0000256" key="2">
    <source>
        <dbReference type="PROSITE-ProRule" id="PRU00514"/>
    </source>
</evidence>
<accession>A0ABV8B0G5</accession>
<dbReference type="Gene3D" id="3.30.1330.40">
    <property type="entry name" value="RutC-like"/>
    <property type="match status" value="1"/>
</dbReference>